<organism evidence="1 2">
    <name type="scientific">Araneus ventricosus</name>
    <name type="common">Orbweaver spider</name>
    <name type="synonym">Epeira ventricosa</name>
    <dbReference type="NCBI Taxonomy" id="182803"/>
    <lineage>
        <taxon>Eukaryota</taxon>
        <taxon>Metazoa</taxon>
        <taxon>Ecdysozoa</taxon>
        <taxon>Arthropoda</taxon>
        <taxon>Chelicerata</taxon>
        <taxon>Arachnida</taxon>
        <taxon>Araneae</taxon>
        <taxon>Araneomorphae</taxon>
        <taxon>Entelegynae</taxon>
        <taxon>Araneoidea</taxon>
        <taxon>Araneidae</taxon>
        <taxon>Araneus</taxon>
    </lineage>
</organism>
<dbReference type="AlphaFoldDB" id="A0A4Y2WX97"/>
<protein>
    <submittedName>
        <fullName evidence="1">Uncharacterized protein</fullName>
    </submittedName>
</protein>
<sequence>MERSIALRIFEAIHWTLVTNFFSWGRELLFPDLSTCEYSLIQRRNKPQRSIHYLTVPDILETIDSSIQTIKRSRTASGLLQLPQRWKRVLHSAGNEIYTALET</sequence>
<evidence type="ECO:0000313" key="1">
    <source>
        <dbReference type="EMBL" id="GBO41264.1"/>
    </source>
</evidence>
<evidence type="ECO:0000313" key="2">
    <source>
        <dbReference type="Proteomes" id="UP000499080"/>
    </source>
</evidence>
<comment type="caution">
    <text evidence="1">The sequence shown here is derived from an EMBL/GenBank/DDBJ whole genome shotgun (WGS) entry which is preliminary data.</text>
</comment>
<dbReference type="InterPro" id="IPR036397">
    <property type="entry name" value="RNaseH_sf"/>
</dbReference>
<accession>A0A4Y2WX97</accession>
<keyword evidence="2" id="KW-1185">Reference proteome</keyword>
<name>A0A4Y2WX97_ARAVE</name>
<dbReference type="Proteomes" id="UP000499080">
    <property type="component" value="Unassembled WGS sequence"/>
</dbReference>
<dbReference type="EMBL" id="BGPR01066839">
    <property type="protein sequence ID" value="GBO41264.1"/>
    <property type="molecule type" value="Genomic_DNA"/>
</dbReference>
<gene>
    <name evidence="1" type="ORF">AVEN_73634_1</name>
</gene>
<dbReference type="GO" id="GO:0003676">
    <property type="term" value="F:nucleic acid binding"/>
    <property type="evidence" value="ECO:0007669"/>
    <property type="project" value="InterPro"/>
</dbReference>
<feature type="non-terminal residue" evidence="1">
    <location>
        <position position="103"/>
    </location>
</feature>
<proteinExistence type="predicted"/>
<reference evidence="1 2" key="1">
    <citation type="journal article" date="2019" name="Sci. Rep.">
        <title>Orb-weaving spider Araneus ventricosus genome elucidates the spidroin gene catalogue.</title>
        <authorList>
            <person name="Kono N."/>
            <person name="Nakamura H."/>
            <person name="Ohtoshi R."/>
            <person name="Moran D.A.P."/>
            <person name="Shinohara A."/>
            <person name="Yoshida Y."/>
            <person name="Fujiwara M."/>
            <person name="Mori M."/>
            <person name="Tomita M."/>
            <person name="Arakawa K."/>
        </authorList>
    </citation>
    <scope>NUCLEOTIDE SEQUENCE [LARGE SCALE GENOMIC DNA]</scope>
</reference>
<dbReference type="Gene3D" id="3.30.420.10">
    <property type="entry name" value="Ribonuclease H-like superfamily/Ribonuclease H"/>
    <property type="match status" value="1"/>
</dbReference>